<sequence>MDLGSLFRYINIEGRDYMYKSIIEVINIYIQRGYKLEYTNGSTFAVFNMNGFYHLAVDILNGEPMYYYSATVYITEENPEGKRMFMCKDFEDMDRQIRPFEDITSLEKDVDKD</sequence>
<evidence type="ECO:0000313" key="1">
    <source>
        <dbReference type="EMBL" id="AHZ10151.1"/>
    </source>
</evidence>
<dbReference type="GeneID" id="19526133"/>
<reference evidence="2" key="1">
    <citation type="submission" date="2014-09" db="EMBL/GenBank/DDBJ databases">
        <authorList>
            <person name="Sauder A.B."/>
            <person name="McKenzie Q.R."/>
            <person name="Temple L.M."/>
            <person name="Alexis B.K."/>
            <person name="Al-Atrache Z."/>
            <person name="Lewis L.O."/>
            <person name="Loesser-Casey K.E."/>
            <person name="Mitchell K.J."/>
        </authorList>
    </citation>
    <scope>NUCLEOTIDE SEQUENCE [LARGE SCALE GENOMIC DNA]</scope>
</reference>
<keyword evidence="2" id="KW-1185">Reference proteome</keyword>
<dbReference type="RefSeq" id="YP_009036582.1">
    <property type="nucleotide sequence ID" value="NC_024213.1"/>
</dbReference>
<protein>
    <submittedName>
        <fullName evidence="1">Uncharacterized protein</fullName>
    </submittedName>
</protein>
<dbReference type="Proteomes" id="UP000026900">
    <property type="component" value="Segment"/>
</dbReference>
<evidence type="ECO:0000313" key="2">
    <source>
        <dbReference type="Proteomes" id="UP000026900"/>
    </source>
</evidence>
<accession>A0A024B1W5</accession>
<dbReference type="EMBL" id="KJ489399">
    <property type="protein sequence ID" value="AHZ10151.1"/>
    <property type="molecule type" value="Genomic_DNA"/>
</dbReference>
<dbReference type="KEGG" id="vg:19526133"/>
<name>A0A024B1W5_9CAUD</name>
<organism evidence="1 2">
    <name type="scientific">Bacillus phage Hakuna</name>
    <dbReference type="NCBI Taxonomy" id="1486659"/>
    <lineage>
        <taxon>Viruses</taxon>
        <taxon>Duplodnaviria</taxon>
        <taxon>Heunggongvirae</taxon>
        <taxon>Uroviricota</taxon>
        <taxon>Caudoviricetes</taxon>
        <taxon>Herelleviridae</taxon>
        <taxon>Bastillevirinae</taxon>
        <taxon>Wphvirus</taxon>
        <taxon>Wphvirus hakuna</taxon>
    </lineage>
</organism>
<proteinExistence type="predicted"/>